<dbReference type="Pfam" id="PF00072">
    <property type="entry name" value="Response_reg"/>
    <property type="match status" value="1"/>
</dbReference>
<keyword evidence="1 2" id="KW-0597">Phosphoprotein</keyword>
<reference evidence="4" key="1">
    <citation type="submission" date="2022-09" db="EMBL/GenBank/DDBJ databases">
        <title>Rhodovastum sp. nov. RN2-1 isolated from soil in Seongnam, South Korea.</title>
        <authorList>
            <person name="Le N.T."/>
        </authorList>
    </citation>
    <scope>NUCLEOTIDE SEQUENCE</scope>
    <source>
        <strain evidence="4">RN2-1</strain>
    </source>
</reference>
<dbReference type="PROSITE" id="PS50110">
    <property type="entry name" value="RESPONSE_REGULATORY"/>
    <property type="match status" value="1"/>
</dbReference>
<evidence type="ECO:0000313" key="5">
    <source>
        <dbReference type="Proteomes" id="UP001165679"/>
    </source>
</evidence>
<evidence type="ECO:0000259" key="3">
    <source>
        <dbReference type="PROSITE" id="PS50110"/>
    </source>
</evidence>
<reference evidence="4" key="2">
    <citation type="submission" date="2022-10" db="EMBL/GenBank/DDBJ databases">
        <authorList>
            <person name="Trinh H.N."/>
        </authorList>
    </citation>
    <scope>NUCLEOTIDE SEQUENCE</scope>
    <source>
        <strain evidence="4">RN2-1</strain>
    </source>
</reference>
<dbReference type="SMART" id="SM00448">
    <property type="entry name" value="REC"/>
    <property type="match status" value="1"/>
</dbReference>
<dbReference type="InterPro" id="IPR001789">
    <property type="entry name" value="Sig_transdc_resp-reg_receiver"/>
</dbReference>
<gene>
    <name evidence="4" type="ORF">OL599_08045</name>
</gene>
<feature type="domain" description="Response regulatory" evidence="3">
    <location>
        <begin position="6"/>
        <end position="116"/>
    </location>
</feature>
<comment type="caution">
    <text evidence="4">The sequence shown here is derived from an EMBL/GenBank/DDBJ whole genome shotgun (WGS) entry which is preliminary data.</text>
</comment>
<proteinExistence type="predicted"/>
<dbReference type="AlphaFoldDB" id="A0AA41YJU8"/>
<evidence type="ECO:0000256" key="2">
    <source>
        <dbReference type="PROSITE-ProRule" id="PRU00169"/>
    </source>
</evidence>
<dbReference type="PANTHER" id="PTHR44591">
    <property type="entry name" value="STRESS RESPONSE REGULATOR PROTEIN 1"/>
    <property type="match status" value="1"/>
</dbReference>
<dbReference type="Gene3D" id="3.40.50.2300">
    <property type="match status" value="1"/>
</dbReference>
<name>A0AA41YJU8_9PROT</name>
<protein>
    <submittedName>
        <fullName evidence="4">Response regulator</fullName>
    </submittedName>
</protein>
<dbReference type="Proteomes" id="UP001165679">
    <property type="component" value="Unassembled WGS sequence"/>
</dbReference>
<evidence type="ECO:0000313" key="4">
    <source>
        <dbReference type="EMBL" id="MCW3474534.1"/>
    </source>
</evidence>
<accession>A0AA41YJU8</accession>
<organism evidence="4 5">
    <name type="scientific">Limobrevibacterium gyesilva</name>
    <dbReference type="NCBI Taxonomy" id="2991712"/>
    <lineage>
        <taxon>Bacteria</taxon>
        <taxon>Pseudomonadati</taxon>
        <taxon>Pseudomonadota</taxon>
        <taxon>Alphaproteobacteria</taxon>
        <taxon>Acetobacterales</taxon>
        <taxon>Acetobacteraceae</taxon>
        <taxon>Limobrevibacterium</taxon>
    </lineage>
</organism>
<feature type="modified residue" description="4-aspartylphosphate" evidence="2">
    <location>
        <position position="56"/>
    </location>
</feature>
<dbReference type="SUPFAM" id="SSF52172">
    <property type="entry name" value="CheY-like"/>
    <property type="match status" value="1"/>
</dbReference>
<dbReference type="EMBL" id="JAPDNT010000004">
    <property type="protein sequence ID" value="MCW3474534.1"/>
    <property type="molecule type" value="Genomic_DNA"/>
</dbReference>
<dbReference type="GO" id="GO:0000160">
    <property type="term" value="P:phosphorelay signal transduction system"/>
    <property type="evidence" value="ECO:0007669"/>
    <property type="project" value="InterPro"/>
</dbReference>
<dbReference type="InterPro" id="IPR050595">
    <property type="entry name" value="Bact_response_regulator"/>
</dbReference>
<keyword evidence="5" id="KW-1185">Reference proteome</keyword>
<evidence type="ECO:0000256" key="1">
    <source>
        <dbReference type="ARBA" id="ARBA00022553"/>
    </source>
</evidence>
<dbReference type="InterPro" id="IPR011006">
    <property type="entry name" value="CheY-like_superfamily"/>
</dbReference>
<sequence length="127" mass="13027">MNARPRILLVDDDPAVLELAAEVLDGAGFDVTTASNGMAALEKLQSGERFAALVTDHAMPGLPGDDLVSQANKIAPGMPCLLVTGYGDAGETAAGVHVLRKPYRAAELSGTVQALIEARPGESPGGF</sequence>
<dbReference type="RefSeq" id="WP_264713176.1">
    <property type="nucleotide sequence ID" value="NZ_JAPDNT010000004.1"/>
</dbReference>
<dbReference type="PANTHER" id="PTHR44591:SF21">
    <property type="entry name" value="TWO-COMPONENT RESPONSE REGULATOR"/>
    <property type="match status" value="1"/>
</dbReference>